<accession>A0AAV3ZVC2</accession>
<gene>
    <name evidence="1" type="ORF">PoB_002553700</name>
</gene>
<dbReference type="EMBL" id="BLXT01002928">
    <property type="protein sequence ID" value="GFN99031.1"/>
    <property type="molecule type" value="Genomic_DNA"/>
</dbReference>
<evidence type="ECO:0000313" key="2">
    <source>
        <dbReference type="Proteomes" id="UP000735302"/>
    </source>
</evidence>
<dbReference type="AlphaFoldDB" id="A0AAV3ZVC2"/>
<name>A0AAV3ZVC2_9GAST</name>
<dbReference type="Proteomes" id="UP000735302">
    <property type="component" value="Unassembled WGS sequence"/>
</dbReference>
<reference evidence="1 2" key="1">
    <citation type="journal article" date="2021" name="Elife">
        <title>Chloroplast acquisition without the gene transfer in kleptoplastic sea slugs, Plakobranchus ocellatus.</title>
        <authorList>
            <person name="Maeda T."/>
            <person name="Takahashi S."/>
            <person name="Yoshida T."/>
            <person name="Shimamura S."/>
            <person name="Takaki Y."/>
            <person name="Nagai Y."/>
            <person name="Toyoda A."/>
            <person name="Suzuki Y."/>
            <person name="Arimoto A."/>
            <person name="Ishii H."/>
            <person name="Satoh N."/>
            <person name="Nishiyama T."/>
            <person name="Hasebe M."/>
            <person name="Maruyama T."/>
            <person name="Minagawa J."/>
            <person name="Obokata J."/>
            <person name="Shigenobu S."/>
        </authorList>
    </citation>
    <scope>NUCLEOTIDE SEQUENCE [LARGE SCALE GENOMIC DNA]</scope>
</reference>
<organism evidence="1 2">
    <name type="scientific">Plakobranchus ocellatus</name>
    <dbReference type="NCBI Taxonomy" id="259542"/>
    <lineage>
        <taxon>Eukaryota</taxon>
        <taxon>Metazoa</taxon>
        <taxon>Spiralia</taxon>
        <taxon>Lophotrochozoa</taxon>
        <taxon>Mollusca</taxon>
        <taxon>Gastropoda</taxon>
        <taxon>Heterobranchia</taxon>
        <taxon>Euthyneura</taxon>
        <taxon>Panpulmonata</taxon>
        <taxon>Sacoglossa</taxon>
        <taxon>Placobranchoidea</taxon>
        <taxon>Plakobranchidae</taxon>
        <taxon>Plakobranchus</taxon>
    </lineage>
</organism>
<comment type="caution">
    <text evidence="1">The sequence shown here is derived from an EMBL/GenBank/DDBJ whole genome shotgun (WGS) entry which is preliminary data.</text>
</comment>
<proteinExistence type="predicted"/>
<sequence length="98" mass="10156">MKELGVGGAVASESALKSAGTLLSRVRTLLPTAQPDGGPKPEITLLWNGYTQKVKQSMIGNLPFSLPSAEQKQSLTKTVPSYLISRGVDGTVASGSAL</sequence>
<protein>
    <submittedName>
        <fullName evidence="1">Uncharacterized protein</fullName>
    </submittedName>
</protein>
<keyword evidence="2" id="KW-1185">Reference proteome</keyword>
<evidence type="ECO:0000313" key="1">
    <source>
        <dbReference type="EMBL" id="GFN99031.1"/>
    </source>
</evidence>